<gene>
    <name evidence="6" type="ORF">DFR38_1285</name>
</gene>
<dbReference type="PROSITE" id="PS00687">
    <property type="entry name" value="ALDEHYDE_DEHYDR_GLU"/>
    <property type="match status" value="1"/>
</dbReference>
<organism evidence="6 7">
    <name type="scientific">Aquitalea magnusonii</name>
    <dbReference type="NCBI Taxonomy" id="332411"/>
    <lineage>
        <taxon>Bacteria</taxon>
        <taxon>Pseudomonadati</taxon>
        <taxon>Pseudomonadota</taxon>
        <taxon>Betaproteobacteria</taxon>
        <taxon>Neisseriales</taxon>
        <taxon>Chromobacteriaceae</taxon>
        <taxon>Aquitalea</taxon>
    </lineage>
</organism>
<protein>
    <submittedName>
        <fullName evidence="6">Betaine-aldehyde dehydrogenase</fullName>
    </submittedName>
</protein>
<comment type="similarity">
    <text evidence="1 4">Belongs to the aldehyde dehydrogenase family.</text>
</comment>
<dbReference type="FunFam" id="3.40.605.10:FF:000007">
    <property type="entry name" value="NAD/NADP-dependent betaine aldehyde dehydrogenase"/>
    <property type="match status" value="1"/>
</dbReference>
<accession>A0A318IXM9</accession>
<dbReference type="InterPro" id="IPR016162">
    <property type="entry name" value="Ald_DH_N"/>
</dbReference>
<evidence type="ECO:0000259" key="5">
    <source>
        <dbReference type="Pfam" id="PF00171"/>
    </source>
</evidence>
<evidence type="ECO:0000256" key="2">
    <source>
        <dbReference type="ARBA" id="ARBA00023002"/>
    </source>
</evidence>
<sequence length="493" mass="52708">MEVRNNYINGQWQASVSGATREVINPANGEVITLVTDSVAEDSRQAIAAARHAFDHDGSWRRMAGPKRADLLLRIADAIAARADELAVMDTLDNGKPLREARCDVDDAAACFRYYAGLITKPQGGVYEVSDGFGPMHAYSMHEPVGVCALITPWNYPLLMAAWKLAPALAAGNCVVFKPSEVTPLSAVVLFEIFDAVGLPPGTANLVLGSGPAAGQELAASHEVDMITFTGSTRTGQTIAAAAVGNLKKVGLELGGKSPNIIFADADLEGAVEWAMIGVFFNQGEVCSAGSRILIEASIKDRFVARLAERARAMSIGPGMKDPDMGAIVSAAQLEKVLGHIERAKQQGATLVCGGERHVEGECARGYFVQPTIFDNCTRDMDIVREEVFGPVVAIQTFTTEAEAIAMANDTPYGLAGGVFTTDGARALRVVKEIRAGVTWINCYNPTFNEAPWGGYKMSGYGRDLGVNGLLEYQQVKQVNINLQPGPVGWYQH</sequence>
<feature type="active site" evidence="3">
    <location>
        <position position="253"/>
    </location>
</feature>
<dbReference type="RefSeq" id="WP_110313808.1">
    <property type="nucleotide sequence ID" value="NZ_QJKC01000028.1"/>
</dbReference>
<dbReference type="PANTHER" id="PTHR11699">
    <property type="entry name" value="ALDEHYDE DEHYDROGENASE-RELATED"/>
    <property type="match status" value="1"/>
</dbReference>
<dbReference type="FunFam" id="3.40.309.10:FF:000012">
    <property type="entry name" value="Betaine aldehyde dehydrogenase"/>
    <property type="match status" value="1"/>
</dbReference>
<dbReference type="OrthoDB" id="6187633at2"/>
<dbReference type="InterPro" id="IPR015590">
    <property type="entry name" value="Aldehyde_DH_dom"/>
</dbReference>
<reference evidence="6 7" key="1">
    <citation type="submission" date="2018-05" db="EMBL/GenBank/DDBJ databases">
        <title>Genomic Encyclopedia of Type Strains, Phase IV (KMG-IV): sequencing the most valuable type-strain genomes for metagenomic binning, comparative biology and taxonomic classification.</title>
        <authorList>
            <person name="Goeker M."/>
        </authorList>
    </citation>
    <scope>NUCLEOTIDE SEQUENCE [LARGE SCALE GENOMIC DNA]</scope>
    <source>
        <strain evidence="6 7">DSM 25134</strain>
    </source>
</reference>
<dbReference type="PROSITE" id="PS00070">
    <property type="entry name" value="ALDEHYDE_DEHYDR_CYS"/>
    <property type="match status" value="1"/>
</dbReference>
<dbReference type="Gene3D" id="3.40.605.10">
    <property type="entry name" value="Aldehyde Dehydrogenase, Chain A, domain 1"/>
    <property type="match status" value="1"/>
</dbReference>
<keyword evidence="2 4" id="KW-0560">Oxidoreductase</keyword>
<dbReference type="EMBL" id="QJKC01000028">
    <property type="protein sequence ID" value="PXX40065.1"/>
    <property type="molecule type" value="Genomic_DNA"/>
</dbReference>
<dbReference type="GO" id="GO:0016620">
    <property type="term" value="F:oxidoreductase activity, acting on the aldehyde or oxo group of donors, NAD or NADP as acceptor"/>
    <property type="evidence" value="ECO:0007669"/>
    <property type="project" value="InterPro"/>
</dbReference>
<dbReference type="Pfam" id="PF00171">
    <property type="entry name" value="Aldedh"/>
    <property type="match status" value="1"/>
</dbReference>
<comment type="caution">
    <text evidence="6">The sequence shown here is derived from an EMBL/GenBank/DDBJ whole genome shotgun (WGS) entry which is preliminary data.</text>
</comment>
<evidence type="ECO:0000256" key="1">
    <source>
        <dbReference type="ARBA" id="ARBA00009986"/>
    </source>
</evidence>
<dbReference type="InterPro" id="IPR016161">
    <property type="entry name" value="Ald_DH/histidinol_DH"/>
</dbReference>
<evidence type="ECO:0000313" key="7">
    <source>
        <dbReference type="Proteomes" id="UP000248395"/>
    </source>
</evidence>
<evidence type="ECO:0000256" key="3">
    <source>
        <dbReference type="PROSITE-ProRule" id="PRU10007"/>
    </source>
</evidence>
<name>A0A318IXM9_9NEIS</name>
<dbReference type="InterPro" id="IPR016160">
    <property type="entry name" value="Ald_DH_CS_CYS"/>
</dbReference>
<evidence type="ECO:0000313" key="6">
    <source>
        <dbReference type="EMBL" id="PXX40065.1"/>
    </source>
</evidence>
<dbReference type="InterPro" id="IPR016163">
    <property type="entry name" value="Ald_DH_C"/>
</dbReference>
<dbReference type="InterPro" id="IPR029510">
    <property type="entry name" value="Ald_DH_CS_GLU"/>
</dbReference>
<dbReference type="AlphaFoldDB" id="A0A318IXM9"/>
<dbReference type="Proteomes" id="UP000248395">
    <property type="component" value="Unassembled WGS sequence"/>
</dbReference>
<evidence type="ECO:0000256" key="4">
    <source>
        <dbReference type="RuleBase" id="RU003345"/>
    </source>
</evidence>
<proteinExistence type="inferred from homology"/>
<keyword evidence="7" id="KW-1185">Reference proteome</keyword>
<dbReference type="SUPFAM" id="SSF53720">
    <property type="entry name" value="ALDH-like"/>
    <property type="match status" value="1"/>
</dbReference>
<dbReference type="Gene3D" id="3.40.309.10">
    <property type="entry name" value="Aldehyde Dehydrogenase, Chain A, domain 2"/>
    <property type="match status" value="1"/>
</dbReference>
<feature type="domain" description="Aldehyde dehydrogenase" evidence="5">
    <location>
        <begin position="12"/>
        <end position="479"/>
    </location>
</feature>